<evidence type="ECO:0000313" key="2">
    <source>
        <dbReference type="Proteomes" id="UP000530424"/>
    </source>
</evidence>
<name>A0A853C420_9ACTN</name>
<keyword evidence="2" id="KW-1185">Reference proteome</keyword>
<dbReference type="SUPFAM" id="SSF51905">
    <property type="entry name" value="FAD/NAD(P)-binding domain"/>
    <property type="match status" value="1"/>
</dbReference>
<dbReference type="RefSeq" id="WP_179668465.1">
    <property type="nucleotide sequence ID" value="NZ_JACCFP010000001.1"/>
</dbReference>
<gene>
    <name evidence="1" type="ORF">HNR19_002747</name>
</gene>
<sequence>MAEALSADYVVVGAGAAGMAFADAVVGHSDAEVVIVDRRHAPGGHWVDAYPFVRLHQASLFYGVAGEQLGDGSVQTSGPEQGLQERATAPEICAYYTRVMDRLVRTGQVRFLPGCDWLADGRARSRASGKEYAVSARRAVVDAHYLEPMIPATTPAPFEVGDGARVIPVNELVRLDGAPSRYAIVGSGKTATDSIVWLLGNGVDPDRICWIRPRDPWLLNRAKVQPDPAVFLGIGADMMEAAATASSLDQMFLRLEEAGVVLRIDTAITPTMARTPTLAQWELDLLRSVDDVVRLGHVRHVDPGRMVLDDGTVPLAADTVVVHCAAAGLRDRPSVPIWGEGTITVQPTRAGFPCFGAAMIGYVEATRGDTDEKNRVCPPSTYPNSLADWTRMQVLGARSAAAFNAEPDIAAWANDCLLNPARVPAEKAGDPAVGAVKERIAAAGGPGLARMAELAGL</sequence>
<dbReference type="Gene3D" id="3.50.50.60">
    <property type="entry name" value="FAD/NAD(P)-binding domain"/>
    <property type="match status" value="1"/>
</dbReference>
<accession>A0A853C420</accession>
<reference evidence="1 2" key="1">
    <citation type="submission" date="2020-07" db="EMBL/GenBank/DDBJ databases">
        <title>Sequencing the genomes of 1000 actinobacteria strains.</title>
        <authorList>
            <person name="Klenk H.-P."/>
        </authorList>
    </citation>
    <scope>NUCLEOTIDE SEQUENCE [LARGE SCALE GENOMIC DNA]</scope>
    <source>
        <strain evidence="1 2">DSM 103833</strain>
    </source>
</reference>
<proteinExistence type="predicted"/>
<dbReference type="EMBL" id="JACCFP010000001">
    <property type="protein sequence ID" value="NYJ02049.1"/>
    <property type="molecule type" value="Genomic_DNA"/>
</dbReference>
<dbReference type="Pfam" id="PF13450">
    <property type="entry name" value="NAD_binding_8"/>
    <property type="match status" value="1"/>
</dbReference>
<organism evidence="1 2">
    <name type="scientific">Nocardioides thalensis</name>
    <dbReference type="NCBI Taxonomy" id="1914755"/>
    <lineage>
        <taxon>Bacteria</taxon>
        <taxon>Bacillati</taxon>
        <taxon>Actinomycetota</taxon>
        <taxon>Actinomycetes</taxon>
        <taxon>Propionibacteriales</taxon>
        <taxon>Nocardioidaceae</taxon>
        <taxon>Nocardioides</taxon>
    </lineage>
</organism>
<dbReference type="Proteomes" id="UP000530424">
    <property type="component" value="Unassembled WGS sequence"/>
</dbReference>
<dbReference type="AlphaFoldDB" id="A0A853C420"/>
<evidence type="ECO:0008006" key="3">
    <source>
        <dbReference type="Google" id="ProtNLM"/>
    </source>
</evidence>
<dbReference type="InterPro" id="IPR036188">
    <property type="entry name" value="FAD/NAD-bd_sf"/>
</dbReference>
<evidence type="ECO:0000313" key="1">
    <source>
        <dbReference type="EMBL" id="NYJ02049.1"/>
    </source>
</evidence>
<comment type="caution">
    <text evidence="1">The sequence shown here is derived from an EMBL/GenBank/DDBJ whole genome shotgun (WGS) entry which is preliminary data.</text>
</comment>
<protein>
    <recommendedName>
        <fullName evidence="3">NAD(P)/FAD-dependent oxidoreductase</fullName>
    </recommendedName>
</protein>